<organism evidence="2 3">
    <name type="scientific">Cuscuta australis</name>
    <dbReference type="NCBI Taxonomy" id="267555"/>
    <lineage>
        <taxon>Eukaryota</taxon>
        <taxon>Viridiplantae</taxon>
        <taxon>Streptophyta</taxon>
        <taxon>Embryophyta</taxon>
        <taxon>Tracheophyta</taxon>
        <taxon>Spermatophyta</taxon>
        <taxon>Magnoliopsida</taxon>
        <taxon>eudicotyledons</taxon>
        <taxon>Gunneridae</taxon>
        <taxon>Pentapetalae</taxon>
        <taxon>asterids</taxon>
        <taxon>lamiids</taxon>
        <taxon>Solanales</taxon>
        <taxon>Convolvulaceae</taxon>
        <taxon>Cuscuteae</taxon>
        <taxon>Cuscuta</taxon>
        <taxon>Cuscuta subgen. Grammica</taxon>
        <taxon>Cuscuta sect. Cleistogrammica</taxon>
    </lineage>
</organism>
<evidence type="ECO:0000313" key="3">
    <source>
        <dbReference type="Proteomes" id="UP000249390"/>
    </source>
</evidence>
<feature type="signal peptide" evidence="1">
    <location>
        <begin position="1"/>
        <end position="18"/>
    </location>
</feature>
<dbReference type="AlphaFoldDB" id="A0A328DXJ3"/>
<proteinExistence type="predicted"/>
<keyword evidence="1" id="KW-0732">Signal</keyword>
<evidence type="ECO:0000256" key="1">
    <source>
        <dbReference type="SAM" id="SignalP"/>
    </source>
</evidence>
<feature type="chain" id="PRO_5016379083" evidence="1">
    <location>
        <begin position="19"/>
        <end position="199"/>
    </location>
</feature>
<keyword evidence="3" id="KW-1185">Reference proteome</keyword>
<reference evidence="2 3" key="1">
    <citation type="submission" date="2018-06" db="EMBL/GenBank/DDBJ databases">
        <title>The Genome of Cuscuta australis (Dodder) Provides Insight into the Evolution of Plant Parasitism.</title>
        <authorList>
            <person name="Liu H."/>
        </authorList>
    </citation>
    <scope>NUCLEOTIDE SEQUENCE [LARGE SCALE GENOMIC DNA]</scope>
    <source>
        <strain evidence="3">cv. Yunnan</strain>
        <tissue evidence="2">Vines</tissue>
    </source>
</reference>
<accession>A0A328DXJ3</accession>
<evidence type="ECO:0000313" key="2">
    <source>
        <dbReference type="EMBL" id="RAL49930.1"/>
    </source>
</evidence>
<sequence length="199" mass="21916">MDLVLLFLCLETLTRVGGPTWSSACFTCSMGLMLLVYSCWKLLENELGMVVHVEWNGPCLVNGVPGTVQIAIFVSWVHFDPEHFGDYSSGFFERAVLVYGTIWSIGQVLGWHLRSGFPAAIDLGRQLPGPCLWIMPVFDVHGIRLSGAVDDGVVLVRMMEDLAGSCSLVVDILAILLPGQLEDDCQSFYAVLNGQSFLW</sequence>
<dbReference type="EMBL" id="NQVE01000076">
    <property type="protein sequence ID" value="RAL49930.1"/>
    <property type="molecule type" value="Genomic_DNA"/>
</dbReference>
<protein>
    <submittedName>
        <fullName evidence="2">Uncharacterized protein</fullName>
    </submittedName>
</protein>
<name>A0A328DXJ3_9ASTE</name>
<dbReference type="Proteomes" id="UP000249390">
    <property type="component" value="Unassembled WGS sequence"/>
</dbReference>
<gene>
    <name evidence="2" type="ORF">DM860_002221</name>
</gene>
<comment type="caution">
    <text evidence="2">The sequence shown here is derived from an EMBL/GenBank/DDBJ whole genome shotgun (WGS) entry which is preliminary data.</text>
</comment>